<dbReference type="InterPro" id="IPR037152">
    <property type="entry name" value="L-asparaginase_N_sf"/>
</dbReference>
<dbReference type="Gene3D" id="3.40.50.1170">
    <property type="entry name" value="L-asparaginase, N-terminal domain"/>
    <property type="match status" value="1"/>
</dbReference>
<dbReference type="InterPro" id="IPR041725">
    <property type="entry name" value="L-asparaginase_I"/>
</dbReference>
<dbReference type="AlphaFoldDB" id="A0A5C7A729"/>
<dbReference type="InterPro" id="IPR027474">
    <property type="entry name" value="L-asparaginase_N"/>
</dbReference>
<dbReference type="PANTHER" id="PTHR11707">
    <property type="entry name" value="L-ASPARAGINASE"/>
    <property type="match status" value="1"/>
</dbReference>
<dbReference type="RefSeq" id="WP_147221264.1">
    <property type="nucleotide sequence ID" value="NZ_CAJGYY010000001.1"/>
</dbReference>
<dbReference type="Proteomes" id="UP000321903">
    <property type="component" value="Unassembled WGS sequence"/>
</dbReference>
<dbReference type="GO" id="GO:0004067">
    <property type="term" value="F:asparaginase activity"/>
    <property type="evidence" value="ECO:0007669"/>
    <property type="project" value="UniProtKB-UniRule"/>
</dbReference>
<comment type="caution">
    <text evidence="3">The sequence shown here is derived from an EMBL/GenBank/DDBJ whole genome shotgun (WGS) entry which is preliminary data.</text>
</comment>
<dbReference type="PANTHER" id="PTHR11707:SF28">
    <property type="entry name" value="60 KDA LYSOPHOSPHOLIPASE"/>
    <property type="match status" value="1"/>
</dbReference>
<evidence type="ECO:0000259" key="2">
    <source>
        <dbReference type="Pfam" id="PF17763"/>
    </source>
</evidence>
<keyword evidence="4" id="KW-1185">Reference proteome</keyword>
<dbReference type="InterPro" id="IPR040919">
    <property type="entry name" value="Asparaginase_C"/>
</dbReference>
<dbReference type="SFLD" id="SFLDS00057">
    <property type="entry name" value="Glutaminase/Asparaginase"/>
    <property type="match status" value="1"/>
</dbReference>
<dbReference type="CDD" id="cd08963">
    <property type="entry name" value="L-asparaginase_I"/>
    <property type="match status" value="1"/>
</dbReference>
<gene>
    <name evidence="3" type="ORF">ES754_01040</name>
</gene>
<reference evidence="3 4" key="1">
    <citation type="submission" date="2019-08" db="EMBL/GenBank/DDBJ databases">
        <title>Genome sequence of Psychrobacter frigidicola ACAM304 (type strain).</title>
        <authorList>
            <person name="Bowman J.P."/>
        </authorList>
    </citation>
    <scope>NUCLEOTIDE SEQUENCE [LARGE SCALE GENOMIC DNA]</scope>
    <source>
        <strain evidence="3 4">ACAM 304</strain>
    </source>
</reference>
<dbReference type="PRINTS" id="PR00139">
    <property type="entry name" value="ASNGLNASE"/>
</dbReference>
<dbReference type="Gene3D" id="3.40.50.40">
    <property type="match status" value="1"/>
</dbReference>
<dbReference type="InterPro" id="IPR027473">
    <property type="entry name" value="L-asparaginase_C"/>
</dbReference>
<name>A0A5C7A729_9GAMM</name>
<dbReference type="InterPro" id="IPR006034">
    <property type="entry name" value="Asparaginase/glutaminase-like"/>
</dbReference>
<protein>
    <submittedName>
        <fullName evidence="3">Asparaginase</fullName>
    </submittedName>
</protein>
<dbReference type="SMART" id="SM00870">
    <property type="entry name" value="Asparaginase"/>
    <property type="match status" value="1"/>
</dbReference>
<dbReference type="OrthoDB" id="9788068at2"/>
<dbReference type="Pfam" id="PF00710">
    <property type="entry name" value="Asparaginase"/>
    <property type="match status" value="1"/>
</dbReference>
<dbReference type="Pfam" id="PF17763">
    <property type="entry name" value="Asparaginase_C"/>
    <property type="match status" value="1"/>
</dbReference>
<organism evidence="3 4">
    <name type="scientific">Psychrobacter frigidicola</name>
    <dbReference type="NCBI Taxonomy" id="45611"/>
    <lineage>
        <taxon>Bacteria</taxon>
        <taxon>Pseudomonadati</taxon>
        <taxon>Pseudomonadota</taxon>
        <taxon>Gammaproteobacteria</taxon>
        <taxon>Moraxellales</taxon>
        <taxon>Moraxellaceae</taxon>
        <taxon>Psychrobacter</taxon>
    </lineage>
</organism>
<sequence>MRSRTALLLHSDSNPIQVIYAGGTFGSYGKPLAPLSTAEFLPVMQVLLAEHESAANLPAISWLDNPLIKDSSQLNACDFVHFYTLLLESYAAGHRQFVLITGTDTLSYLGAFLAEAFAGTDLCLIVTGSMSPLLDSEMLESYSINANSDAWDNLSDALRLAAAGESGVKISFGGESWAAQTVQKIHSHDFMAFTGHTRAAYPANSYLKALPATRKQHWLDDQHAVLEAIQTRAEHSRVHALYCLPNDPEVLCTQIQALISQPPCGIILLGFGAGNIPYSSALAAALQSAYDCGHMIVCASQCPFGGVSDNYAAGSWQYEYQVIAGGRLTIPAIYARLLWLLLRYATAARRRQRWMHTISKTQTTISKHR</sequence>
<evidence type="ECO:0000313" key="4">
    <source>
        <dbReference type="Proteomes" id="UP000321903"/>
    </source>
</evidence>
<dbReference type="EMBL" id="VORZ01000001">
    <property type="protein sequence ID" value="TXD97606.1"/>
    <property type="molecule type" value="Genomic_DNA"/>
</dbReference>
<feature type="domain" description="L-asparaginase N-terminal" evidence="1">
    <location>
        <begin position="16"/>
        <end position="195"/>
    </location>
</feature>
<feature type="domain" description="Asparaginase/glutaminase C-terminal" evidence="2">
    <location>
        <begin position="237"/>
        <end position="350"/>
    </location>
</feature>
<dbReference type="PIRSF" id="PIRSF001220">
    <property type="entry name" value="L-ASNase_gatD"/>
    <property type="match status" value="1"/>
</dbReference>
<evidence type="ECO:0000259" key="1">
    <source>
        <dbReference type="Pfam" id="PF00710"/>
    </source>
</evidence>
<dbReference type="PIRSF" id="PIRSF500176">
    <property type="entry name" value="L_ASNase"/>
    <property type="match status" value="1"/>
</dbReference>
<dbReference type="PROSITE" id="PS51732">
    <property type="entry name" value="ASN_GLN_ASE_3"/>
    <property type="match status" value="1"/>
</dbReference>
<dbReference type="InterPro" id="IPR036152">
    <property type="entry name" value="Asp/glu_Ase-like_sf"/>
</dbReference>
<evidence type="ECO:0000313" key="3">
    <source>
        <dbReference type="EMBL" id="TXD97606.1"/>
    </source>
</evidence>
<dbReference type="SUPFAM" id="SSF53774">
    <property type="entry name" value="Glutaminase/Asparaginase"/>
    <property type="match status" value="1"/>
</dbReference>
<proteinExistence type="predicted"/>
<accession>A0A5C7A729</accession>